<keyword evidence="3" id="KW-1185">Reference proteome</keyword>
<proteinExistence type="predicted"/>
<reference evidence="2 3" key="1">
    <citation type="submission" date="2016-10" db="EMBL/GenBank/DDBJ databases">
        <authorList>
            <person name="de Groot N.N."/>
        </authorList>
    </citation>
    <scope>NUCLEOTIDE SEQUENCE [LARGE SCALE GENOMIC DNA]</scope>
    <source>
        <strain evidence="2 3">DSM 12271</strain>
    </source>
</reference>
<feature type="transmembrane region" description="Helical" evidence="1">
    <location>
        <begin position="81"/>
        <end position="109"/>
    </location>
</feature>
<feature type="transmembrane region" description="Helical" evidence="1">
    <location>
        <begin position="115"/>
        <end position="137"/>
    </location>
</feature>
<dbReference type="OrthoDB" id="95800at2"/>
<protein>
    <submittedName>
        <fullName evidence="2">Uncharacterized membrane protein</fullName>
    </submittedName>
</protein>
<dbReference type="AlphaFoldDB" id="A0A1I0YGB6"/>
<name>A0A1I0YGB6_9CLOT</name>
<dbReference type="Proteomes" id="UP000198619">
    <property type="component" value="Unassembled WGS sequence"/>
</dbReference>
<organism evidence="2 3">
    <name type="scientific">Clostridium frigidicarnis</name>
    <dbReference type="NCBI Taxonomy" id="84698"/>
    <lineage>
        <taxon>Bacteria</taxon>
        <taxon>Bacillati</taxon>
        <taxon>Bacillota</taxon>
        <taxon>Clostridia</taxon>
        <taxon>Eubacteriales</taxon>
        <taxon>Clostridiaceae</taxon>
        <taxon>Clostridium</taxon>
    </lineage>
</organism>
<keyword evidence="1" id="KW-0812">Transmembrane</keyword>
<evidence type="ECO:0000256" key="1">
    <source>
        <dbReference type="SAM" id="Phobius"/>
    </source>
</evidence>
<accession>A0A1I0YGB6</accession>
<gene>
    <name evidence="2" type="ORF">SAMN04488528_1012115</name>
</gene>
<feature type="transmembrane region" description="Helical" evidence="1">
    <location>
        <begin position="149"/>
        <end position="170"/>
    </location>
</feature>
<evidence type="ECO:0000313" key="3">
    <source>
        <dbReference type="Proteomes" id="UP000198619"/>
    </source>
</evidence>
<evidence type="ECO:0000313" key="2">
    <source>
        <dbReference type="EMBL" id="SFB11398.1"/>
    </source>
</evidence>
<keyword evidence="1" id="KW-0472">Membrane</keyword>
<dbReference type="STRING" id="84698.SAMN04488528_1012115"/>
<dbReference type="RefSeq" id="WP_090040932.1">
    <property type="nucleotide sequence ID" value="NZ_FOKI01000012.1"/>
</dbReference>
<sequence>MNKNVFIQELRNKLKGLPKEEMDNALGYYIEYFEDAGIDDEQDVLKELESPSNIASQILSDYAFKDDEIKIKKSKKGISSIWFVILAILAAPLALPLALTLIILVFTMVLVVGTLVFTFVIITVTLFGSGIFVSFAGAAVMTQSFSTSIMFIGIGLICTGLGLLIGLLVARLAPRVFRGIANFARKSLTRFKKSNG</sequence>
<dbReference type="EMBL" id="FOKI01000012">
    <property type="protein sequence ID" value="SFB11398.1"/>
    <property type="molecule type" value="Genomic_DNA"/>
</dbReference>
<keyword evidence="1" id="KW-1133">Transmembrane helix</keyword>
<dbReference type="Pfam" id="PF22564">
    <property type="entry name" value="HAAS"/>
    <property type="match status" value="1"/>
</dbReference>